<keyword evidence="2" id="KW-0812">Transmembrane</keyword>
<reference evidence="3" key="2">
    <citation type="submission" date="2020-11" db="EMBL/GenBank/DDBJ databases">
        <authorList>
            <person name="McCartney M.A."/>
            <person name="Auch B."/>
            <person name="Kono T."/>
            <person name="Mallez S."/>
            <person name="Becker A."/>
            <person name="Gohl D.M."/>
            <person name="Silverstein K.A.T."/>
            <person name="Koren S."/>
            <person name="Bechman K.B."/>
            <person name="Herman A."/>
            <person name="Abrahante J.E."/>
            <person name="Garbe J."/>
        </authorList>
    </citation>
    <scope>NUCLEOTIDE SEQUENCE</scope>
    <source>
        <strain evidence="3">Duluth1</strain>
        <tissue evidence="3">Whole animal</tissue>
    </source>
</reference>
<comment type="caution">
    <text evidence="3">The sequence shown here is derived from an EMBL/GenBank/DDBJ whole genome shotgun (WGS) entry which is preliminary data.</text>
</comment>
<evidence type="ECO:0000313" key="3">
    <source>
        <dbReference type="EMBL" id="KAH3715993.1"/>
    </source>
</evidence>
<dbReference type="Proteomes" id="UP000828390">
    <property type="component" value="Unassembled WGS sequence"/>
</dbReference>
<name>A0A9D4C2P6_DREPO</name>
<dbReference type="EMBL" id="JAIWYP010000013">
    <property type="protein sequence ID" value="KAH3715993.1"/>
    <property type="molecule type" value="Genomic_DNA"/>
</dbReference>
<feature type="transmembrane region" description="Helical" evidence="2">
    <location>
        <begin position="17"/>
        <end position="38"/>
    </location>
</feature>
<organism evidence="3 4">
    <name type="scientific">Dreissena polymorpha</name>
    <name type="common">Zebra mussel</name>
    <name type="synonym">Mytilus polymorpha</name>
    <dbReference type="NCBI Taxonomy" id="45954"/>
    <lineage>
        <taxon>Eukaryota</taxon>
        <taxon>Metazoa</taxon>
        <taxon>Spiralia</taxon>
        <taxon>Lophotrochozoa</taxon>
        <taxon>Mollusca</taxon>
        <taxon>Bivalvia</taxon>
        <taxon>Autobranchia</taxon>
        <taxon>Heteroconchia</taxon>
        <taxon>Euheterodonta</taxon>
        <taxon>Imparidentia</taxon>
        <taxon>Neoheterodontei</taxon>
        <taxon>Myida</taxon>
        <taxon>Dreissenoidea</taxon>
        <taxon>Dreissenidae</taxon>
        <taxon>Dreissena</taxon>
    </lineage>
</organism>
<sequence length="282" mass="30425">MTTEADARNAAIERYKIVAGLLGLLSVGLLIIGFISALKYPDNGRSPPYFIGGFTAGFLGLLQALMCKCIVVKVPNSQEDEIKKRELVCVMTGQNIVAMFQFMGCFIGVVMAGVGVFGFSTSIFEKEVPHRDTIKGLAVAIIVGCILELAVSIWGICIICTYGSYFGVQMNRNRGPVIMVNQPNGTGTATVITNTGGGFGSNDTYMFTTGGGFNTPGTTNANVQALQEENRLLQEQLRLQRDLNQQRNQPFGFQGQPSPPSYGFYGSMNNPSVPPPSYNKAF</sequence>
<feature type="transmembrane region" description="Helical" evidence="2">
    <location>
        <begin position="50"/>
        <end position="75"/>
    </location>
</feature>
<dbReference type="AlphaFoldDB" id="A0A9D4C2P6"/>
<evidence type="ECO:0000256" key="1">
    <source>
        <dbReference type="SAM" id="MobiDB-lite"/>
    </source>
</evidence>
<feature type="transmembrane region" description="Helical" evidence="2">
    <location>
        <begin position="96"/>
        <end position="117"/>
    </location>
</feature>
<proteinExistence type="predicted"/>
<protein>
    <submittedName>
        <fullName evidence="3">Uncharacterized protein</fullName>
    </submittedName>
</protein>
<feature type="region of interest" description="Disordered" evidence="1">
    <location>
        <begin position="248"/>
        <end position="282"/>
    </location>
</feature>
<evidence type="ECO:0000256" key="2">
    <source>
        <dbReference type="SAM" id="Phobius"/>
    </source>
</evidence>
<evidence type="ECO:0000313" key="4">
    <source>
        <dbReference type="Proteomes" id="UP000828390"/>
    </source>
</evidence>
<accession>A0A9D4C2P6</accession>
<keyword evidence="2" id="KW-1133">Transmembrane helix</keyword>
<reference evidence="3" key="1">
    <citation type="journal article" date="2019" name="bioRxiv">
        <title>The Genome of the Zebra Mussel, Dreissena polymorpha: A Resource for Invasive Species Research.</title>
        <authorList>
            <person name="McCartney M.A."/>
            <person name="Auch B."/>
            <person name="Kono T."/>
            <person name="Mallez S."/>
            <person name="Zhang Y."/>
            <person name="Obille A."/>
            <person name="Becker A."/>
            <person name="Abrahante J.E."/>
            <person name="Garbe J."/>
            <person name="Badalamenti J.P."/>
            <person name="Herman A."/>
            <person name="Mangelson H."/>
            <person name="Liachko I."/>
            <person name="Sullivan S."/>
            <person name="Sone E.D."/>
            <person name="Koren S."/>
            <person name="Silverstein K.A.T."/>
            <person name="Beckman K.B."/>
            <person name="Gohl D.M."/>
        </authorList>
    </citation>
    <scope>NUCLEOTIDE SEQUENCE</scope>
    <source>
        <strain evidence="3">Duluth1</strain>
        <tissue evidence="3">Whole animal</tissue>
    </source>
</reference>
<gene>
    <name evidence="3" type="ORF">DPMN_058709</name>
</gene>
<feature type="compositionally biased region" description="Pro residues" evidence="1">
    <location>
        <begin position="272"/>
        <end position="282"/>
    </location>
</feature>
<keyword evidence="4" id="KW-1185">Reference proteome</keyword>
<feature type="transmembrane region" description="Helical" evidence="2">
    <location>
        <begin position="137"/>
        <end position="165"/>
    </location>
</feature>
<keyword evidence="2" id="KW-0472">Membrane</keyword>